<protein>
    <submittedName>
        <fullName evidence="2">Uncharacterized protein</fullName>
    </submittedName>
</protein>
<reference evidence="2" key="1">
    <citation type="submission" date="2010-08" db="EMBL/GenBank/DDBJ databases">
        <authorList>
            <person name="Muzny D."/>
            <person name="Qin X."/>
            <person name="Buhay C."/>
            <person name="Dugan-Rocha S."/>
            <person name="Ding Y."/>
            <person name="Chen G."/>
            <person name="Hawes A."/>
            <person name="Holder M."/>
            <person name="Jhangiani S."/>
            <person name="Johnson A."/>
            <person name="Khan Z."/>
            <person name="Li Z."/>
            <person name="Liu W."/>
            <person name="Liu X."/>
            <person name="Perez L."/>
            <person name="Shen H."/>
            <person name="Wang Q."/>
            <person name="Watt J."/>
            <person name="Xi L."/>
            <person name="Xin Y."/>
            <person name="Zhou J."/>
            <person name="Deng J."/>
            <person name="Jiang H."/>
            <person name="Liu Y."/>
            <person name="Qu J."/>
            <person name="Song X.-Z."/>
            <person name="Zhang L."/>
            <person name="Villasana D."/>
            <person name="Johnson A."/>
            <person name="Liu J."/>
            <person name="Liyanage D."/>
            <person name="Lorensuhewa L."/>
            <person name="Robinson T."/>
            <person name="Song A."/>
            <person name="Song B.-B."/>
            <person name="Dinh H."/>
            <person name="Thornton R."/>
            <person name="Coyle M."/>
            <person name="Francisco L."/>
            <person name="Jackson L."/>
            <person name="Javaid M."/>
            <person name="Korchina V."/>
            <person name="Kovar C."/>
            <person name="Mata R."/>
            <person name="Mathew T."/>
            <person name="Ngo R."/>
            <person name="Nguyen L."/>
            <person name="Nguyen N."/>
            <person name="Okwuonu G."/>
            <person name="Ongeri F."/>
            <person name="Pham C."/>
            <person name="Simmons D."/>
            <person name="Wilczek-Boney K."/>
            <person name="Hale W."/>
            <person name="Jakkamsetti A."/>
            <person name="Pham P."/>
            <person name="Ruth R."/>
            <person name="San Lucas F."/>
            <person name="Warren J."/>
            <person name="Zhang J."/>
            <person name="Zhao Z."/>
            <person name="Zhou C."/>
            <person name="Zhu D."/>
            <person name="Lee S."/>
            <person name="Bess C."/>
            <person name="Blankenburg K."/>
            <person name="Forbes L."/>
            <person name="Fu Q."/>
            <person name="Gubbala S."/>
            <person name="Hirani K."/>
            <person name="Jayaseelan J.C."/>
            <person name="Lara F."/>
            <person name="Munidasa M."/>
            <person name="Palculict T."/>
            <person name="Patil S."/>
            <person name="Pu L.-L."/>
            <person name="Saada N."/>
            <person name="Tang L."/>
            <person name="Weissenberger G."/>
            <person name="Zhu Y."/>
            <person name="Hemphill L."/>
            <person name="Shang Y."/>
            <person name="Youmans B."/>
            <person name="Ayvaz T."/>
            <person name="Ross M."/>
            <person name="Santibanez J."/>
            <person name="Aqrawi P."/>
            <person name="Gross S."/>
            <person name="Joshi V."/>
            <person name="Fowler G."/>
            <person name="Nazareth L."/>
            <person name="Reid J."/>
            <person name="Worley K."/>
            <person name="Petrosino J."/>
            <person name="Highlander S."/>
            <person name="Gibbs R."/>
        </authorList>
    </citation>
    <scope>NUCLEOTIDE SEQUENCE [LARGE SCALE GENOMIC DNA]</scope>
    <source>
        <strain evidence="2">DSM 15272</strain>
    </source>
</reference>
<proteinExistence type="predicted"/>
<feature type="region of interest" description="Disordered" evidence="1">
    <location>
        <begin position="1"/>
        <end position="43"/>
    </location>
</feature>
<comment type="caution">
    <text evidence="2">The sequence shown here is derived from an EMBL/GenBank/DDBJ whole genome shotgun (WGS) entry which is preliminary data.</text>
</comment>
<dbReference type="HOGENOM" id="CLU_2821494_0_0_11"/>
<dbReference type="EMBL" id="ACLF03000002">
    <property type="protein sequence ID" value="EFQ84622.1"/>
    <property type="molecule type" value="Genomic_DNA"/>
</dbReference>
<dbReference type="Proteomes" id="UP000003111">
    <property type="component" value="Unassembled WGS sequence"/>
</dbReference>
<sequence>MRARAARRGARNVPPPDPTRQGLAGNRPAGLPRMARSAYSDVSRAVGRPVWLPAPLGSGHGTGRGQ</sequence>
<dbReference type="AlphaFoldDB" id="E2S8W7"/>
<organism evidence="2 3">
    <name type="scientific">Aeromicrobium marinum DSM 15272</name>
    <dbReference type="NCBI Taxonomy" id="585531"/>
    <lineage>
        <taxon>Bacteria</taxon>
        <taxon>Bacillati</taxon>
        <taxon>Actinomycetota</taxon>
        <taxon>Actinomycetes</taxon>
        <taxon>Propionibacteriales</taxon>
        <taxon>Nocardioidaceae</taxon>
        <taxon>Aeromicrobium</taxon>
    </lineage>
</organism>
<evidence type="ECO:0000313" key="2">
    <source>
        <dbReference type="EMBL" id="EFQ84622.1"/>
    </source>
</evidence>
<name>E2S8W7_9ACTN</name>
<keyword evidence="3" id="KW-1185">Reference proteome</keyword>
<feature type="compositionally biased region" description="Basic residues" evidence="1">
    <location>
        <begin position="1"/>
        <end position="10"/>
    </location>
</feature>
<evidence type="ECO:0000256" key="1">
    <source>
        <dbReference type="SAM" id="MobiDB-lite"/>
    </source>
</evidence>
<gene>
    <name evidence="2" type="ORF">HMPREF0063_10475</name>
</gene>
<accession>E2S8W7</accession>
<evidence type="ECO:0000313" key="3">
    <source>
        <dbReference type="Proteomes" id="UP000003111"/>
    </source>
</evidence>
<dbReference type="STRING" id="585531.HMPREF0063_10475"/>